<evidence type="ECO:0000313" key="3">
    <source>
        <dbReference type="Proteomes" id="UP000286912"/>
    </source>
</evidence>
<evidence type="ECO:0000256" key="1">
    <source>
        <dbReference type="SAM" id="Phobius"/>
    </source>
</evidence>
<dbReference type="AlphaFoldDB" id="A0A3S0X2P7"/>
<gene>
    <name evidence="2" type="ORF">ELY37_05925</name>
</gene>
<dbReference type="RefSeq" id="WP_126952361.1">
    <property type="nucleotide sequence ID" value="NZ_RZHD01000004.1"/>
</dbReference>
<protein>
    <submittedName>
        <fullName evidence="2">Uncharacterized protein</fullName>
    </submittedName>
</protein>
<dbReference type="EMBL" id="RZHD01000004">
    <property type="protein sequence ID" value="RUR47792.1"/>
    <property type="molecule type" value="Genomic_DNA"/>
</dbReference>
<reference evidence="2 3" key="1">
    <citation type="submission" date="2018-12" db="EMBL/GenBank/DDBJ databases">
        <title>three novel Halomonas strain isolated from plants.</title>
        <authorList>
            <person name="Sun C."/>
        </authorList>
    </citation>
    <scope>NUCLEOTIDE SEQUENCE [LARGE SCALE GENOMIC DNA]</scope>
    <source>
        <strain evidence="2 3">RC</strain>
    </source>
</reference>
<organism evidence="2 3">
    <name type="scientific">Vreelandella populi</name>
    <dbReference type="NCBI Taxonomy" id="2498858"/>
    <lineage>
        <taxon>Bacteria</taxon>
        <taxon>Pseudomonadati</taxon>
        <taxon>Pseudomonadota</taxon>
        <taxon>Gammaproteobacteria</taxon>
        <taxon>Oceanospirillales</taxon>
        <taxon>Halomonadaceae</taxon>
        <taxon>Vreelandella</taxon>
    </lineage>
</organism>
<evidence type="ECO:0000313" key="2">
    <source>
        <dbReference type="EMBL" id="RUR47792.1"/>
    </source>
</evidence>
<dbReference type="Proteomes" id="UP000286912">
    <property type="component" value="Unassembled WGS sequence"/>
</dbReference>
<keyword evidence="1" id="KW-0812">Transmembrane</keyword>
<name>A0A3S0X2P7_9GAMM</name>
<proteinExistence type="predicted"/>
<keyword evidence="3" id="KW-1185">Reference proteome</keyword>
<feature type="transmembrane region" description="Helical" evidence="1">
    <location>
        <begin position="15"/>
        <end position="36"/>
    </location>
</feature>
<keyword evidence="1" id="KW-0472">Membrane</keyword>
<comment type="caution">
    <text evidence="2">The sequence shown here is derived from an EMBL/GenBank/DDBJ whole genome shotgun (WGS) entry which is preliminary data.</text>
</comment>
<dbReference type="OrthoDB" id="5917490at2"/>
<keyword evidence="1" id="KW-1133">Transmembrane helix</keyword>
<sequence length="171" mass="18752">MKILPKPAYFAGLKGLKALILVTGLGLAVCTWYVFFHRLHDASHVTWFPAAAQCDLNTQACSASLGDEGRLFFHIDVSGPIRALAPLPLAVDIEGFTPSQVSVDFVSQNKPDDVYRFVLDTITPGHFRGHGRLGEDRSSAAPAVMPWRARVILETPKGRLGSWFDFNLLSS</sequence>
<accession>A0A3S0X2P7</accession>